<dbReference type="NCBIfam" id="TIGR02251">
    <property type="entry name" value="HIF-SF_euk"/>
    <property type="match status" value="1"/>
</dbReference>
<dbReference type="Pfam" id="PF03031">
    <property type="entry name" value="NIF"/>
    <property type="match status" value="1"/>
</dbReference>
<evidence type="ECO:0000259" key="2">
    <source>
        <dbReference type="PROSITE" id="PS50969"/>
    </source>
</evidence>
<dbReference type="GO" id="GO:0016791">
    <property type="term" value="F:phosphatase activity"/>
    <property type="evidence" value="ECO:0007669"/>
    <property type="project" value="InterPro"/>
</dbReference>
<name>A0A196SEX9_BLAHN</name>
<dbReference type="CDD" id="cd07521">
    <property type="entry name" value="HAD_FCP1-like"/>
    <property type="match status" value="1"/>
</dbReference>
<dbReference type="FunFam" id="3.40.50.1000:FF:000093">
    <property type="entry name" value="NLI interacting factor-like phosphatase family protein"/>
    <property type="match status" value="1"/>
</dbReference>
<dbReference type="InterPro" id="IPR004274">
    <property type="entry name" value="FCP1_dom"/>
</dbReference>
<gene>
    <name evidence="3" type="ORF">AV274_2724</name>
</gene>
<protein>
    <submittedName>
        <fullName evidence="3">Nuclear LIM factor interactor-interacting protein</fullName>
    </submittedName>
</protein>
<feature type="compositionally biased region" description="Polar residues" evidence="1">
    <location>
        <begin position="39"/>
        <end position="48"/>
    </location>
</feature>
<dbReference type="PANTHER" id="PTHR12210">
    <property type="entry name" value="DULLARD PROTEIN PHOSPHATASE"/>
    <property type="match status" value="1"/>
</dbReference>
<dbReference type="InterPro" id="IPR050365">
    <property type="entry name" value="TIM50"/>
</dbReference>
<dbReference type="InterPro" id="IPR036412">
    <property type="entry name" value="HAD-like_sf"/>
</dbReference>
<accession>A0A196SEX9</accession>
<dbReference type="SUPFAM" id="SSF56784">
    <property type="entry name" value="HAD-like"/>
    <property type="match status" value="1"/>
</dbReference>
<feature type="region of interest" description="Disordered" evidence="1">
    <location>
        <begin position="1"/>
        <end position="66"/>
    </location>
</feature>
<dbReference type="Proteomes" id="UP000078348">
    <property type="component" value="Unassembled WGS sequence"/>
</dbReference>
<dbReference type="EMBL" id="LXWW01000130">
    <property type="protein sequence ID" value="OAO15558.1"/>
    <property type="molecule type" value="Genomic_DNA"/>
</dbReference>
<proteinExistence type="predicted"/>
<sequence length="347" mass="39371">MLPTSPEQSENAQNRDDGGNTPIDNQLHLEGSISKKSMDNSILRTSSAKQDELDKSVFSPKETGSVVDHPTLTASVHMGDEDPLSLSQGLEFLQDSFALIQEPVNGLYRTDSFTGTPPTVYPIIQSVKKNTDEYLPVFLIQSLPPYTSISDDYKSPLLPPLPNQKRLTLVLDLDETLVHCSLSPLSPYQHKFPIELDGHSFTVWARERPYLRDFLKYCSSLCEVILFTASRREYADELIKYFDPNDEFFSARFYRDSCTPVNGNYVKDLNRLQHDLARTVIVDNSIVCFGYFINNGVPITSWYDDWSDIDLYNLANMVRYLCSVDDVRPVLKSMFSLESSIGAFKIE</sequence>
<evidence type="ECO:0000313" key="4">
    <source>
        <dbReference type="Proteomes" id="UP000078348"/>
    </source>
</evidence>
<dbReference type="SMART" id="SM00577">
    <property type="entry name" value="CPDc"/>
    <property type="match status" value="1"/>
</dbReference>
<keyword evidence="4" id="KW-1185">Reference proteome</keyword>
<evidence type="ECO:0000256" key="1">
    <source>
        <dbReference type="SAM" id="MobiDB-lite"/>
    </source>
</evidence>
<dbReference type="OrthoDB" id="277011at2759"/>
<feature type="compositionally biased region" description="Polar residues" evidence="1">
    <location>
        <begin position="1"/>
        <end position="12"/>
    </location>
</feature>
<dbReference type="Gene3D" id="3.40.50.1000">
    <property type="entry name" value="HAD superfamily/HAD-like"/>
    <property type="match status" value="1"/>
</dbReference>
<feature type="domain" description="FCP1 homology" evidence="2">
    <location>
        <begin position="162"/>
        <end position="321"/>
    </location>
</feature>
<dbReference type="STRING" id="478820.A0A196SEX9"/>
<comment type="caution">
    <text evidence="3">The sequence shown here is derived from an EMBL/GenBank/DDBJ whole genome shotgun (WGS) entry which is preliminary data.</text>
</comment>
<organism evidence="3 4">
    <name type="scientific">Blastocystis sp. subtype 1 (strain ATCC 50177 / NandII)</name>
    <dbReference type="NCBI Taxonomy" id="478820"/>
    <lineage>
        <taxon>Eukaryota</taxon>
        <taxon>Sar</taxon>
        <taxon>Stramenopiles</taxon>
        <taxon>Bigyra</taxon>
        <taxon>Opalozoa</taxon>
        <taxon>Opalinata</taxon>
        <taxon>Blastocystidae</taxon>
        <taxon>Blastocystis</taxon>
    </lineage>
</organism>
<reference evidence="3 4" key="1">
    <citation type="submission" date="2016-05" db="EMBL/GenBank/DDBJ databases">
        <title>Nuclear genome of Blastocystis sp. subtype 1 NandII.</title>
        <authorList>
            <person name="Gentekaki E."/>
            <person name="Curtis B."/>
            <person name="Stairs C."/>
            <person name="Eme L."/>
            <person name="Herman E."/>
            <person name="Klimes V."/>
            <person name="Arias M.C."/>
            <person name="Elias M."/>
            <person name="Hilliou F."/>
            <person name="Klute M."/>
            <person name="Malik S.-B."/>
            <person name="Pightling A."/>
            <person name="Rachubinski R."/>
            <person name="Salas D."/>
            <person name="Schlacht A."/>
            <person name="Suga H."/>
            <person name="Archibald J."/>
            <person name="Ball S.G."/>
            <person name="Clark G."/>
            <person name="Dacks J."/>
            <person name="Van Der Giezen M."/>
            <person name="Tsaousis A."/>
            <person name="Roger A."/>
        </authorList>
    </citation>
    <scope>NUCLEOTIDE SEQUENCE [LARGE SCALE GENOMIC DNA]</scope>
    <source>
        <strain evidence="4">ATCC 50177 / NandII</strain>
    </source>
</reference>
<dbReference type="InterPro" id="IPR023214">
    <property type="entry name" value="HAD_sf"/>
</dbReference>
<dbReference type="PROSITE" id="PS50969">
    <property type="entry name" value="FCP1"/>
    <property type="match status" value="1"/>
</dbReference>
<evidence type="ECO:0000313" key="3">
    <source>
        <dbReference type="EMBL" id="OAO15558.1"/>
    </source>
</evidence>
<dbReference type="InterPro" id="IPR011948">
    <property type="entry name" value="Dullard_phosphatase"/>
</dbReference>
<dbReference type="AlphaFoldDB" id="A0A196SEX9"/>